<organism evidence="4 5">
    <name type="scientific">Solidesulfovibrio magneticus (strain ATCC 700980 / DSM 13731 / RS-1)</name>
    <name type="common">Desulfovibrio magneticus</name>
    <dbReference type="NCBI Taxonomy" id="573370"/>
    <lineage>
        <taxon>Bacteria</taxon>
        <taxon>Pseudomonadati</taxon>
        <taxon>Thermodesulfobacteriota</taxon>
        <taxon>Desulfovibrionia</taxon>
        <taxon>Desulfovibrionales</taxon>
        <taxon>Desulfovibrionaceae</taxon>
        <taxon>Solidesulfovibrio</taxon>
    </lineage>
</organism>
<dbReference type="CDD" id="cd17546">
    <property type="entry name" value="REC_hyHK_CKI1_RcsC-like"/>
    <property type="match status" value="1"/>
</dbReference>
<gene>
    <name evidence="4" type="ordered locus">DMR_09590</name>
</gene>
<evidence type="ECO:0000313" key="4">
    <source>
        <dbReference type="EMBL" id="BAH74450.1"/>
    </source>
</evidence>
<dbReference type="SMART" id="SM00448">
    <property type="entry name" value="REC"/>
    <property type="match status" value="1"/>
</dbReference>
<dbReference type="PANTHER" id="PTHR43719:SF28">
    <property type="entry name" value="PEROXIDE STRESS-ACTIVATED HISTIDINE KINASE MAK1-RELATED"/>
    <property type="match status" value="1"/>
</dbReference>
<proteinExistence type="predicted"/>
<feature type="modified residue" description="4-aspartylphosphate" evidence="2">
    <location>
        <position position="55"/>
    </location>
</feature>
<dbReference type="InterPro" id="IPR050956">
    <property type="entry name" value="2C_system_His_kinase"/>
</dbReference>
<dbReference type="SUPFAM" id="SSF52172">
    <property type="entry name" value="CheY-like"/>
    <property type="match status" value="1"/>
</dbReference>
<dbReference type="KEGG" id="dma:DMR_09590"/>
<feature type="domain" description="Response regulatory" evidence="3">
    <location>
        <begin position="2"/>
        <end position="129"/>
    </location>
</feature>
<evidence type="ECO:0000259" key="3">
    <source>
        <dbReference type="PROSITE" id="PS50110"/>
    </source>
</evidence>
<reference evidence="4 5" key="1">
    <citation type="journal article" date="2009" name="Genome Res.">
        <title>Whole genome sequence of Desulfovibrio magneticus strain RS-1 revealed common gene clusters in magnetotactic bacteria.</title>
        <authorList>
            <person name="Nakazawa H."/>
            <person name="Arakaki A."/>
            <person name="Narita-Yamada S."/>
            <person name="Yashiro I."/>
            <person name="Jinno K."/>
            <person name="Aoki N."/>
            <person name="Tsuruyama A."/>
            <person name="Okamura Y."/>
            <person name="Tanikawa S."/>
            <person name="Fujita N."/>
            <person name="Takeyama H."/>
            <person name="Matsunaga T."/>
        </authorList>
    </citation>
    <scope>NUCLEOTIDE SEQUENCE [LARGE SCALE GENOMIC DNA]</scope>
    <source>
        <strain evidence="5">ATCC 700980 / DSM 13731 / RS-1</strain>
    </source>
</reference>
<dbReference type="InterPro" id="IPR001789">
    <property type="entry name" value="Sig_transdc_resp-reg_receiver"/>
</dbReference>
<sequence length="138" mass="15560">MRVLVVDDEVASQIIMKSILNSHCCVDVASNGLEAVEFFVQSLNDKRPYDLIFMDIIMPEMDGQEALRSIRRIEKENKIDKLKETAVVMLTILDDPKSVVEAYHSGGAIFYLTKPATRQVIEEVVNDLGSTNKFKLVL</sequence>
<dbReference type="InterPro" id="IPR011006">
    <property type="entry name" value="CheY-like_superfamily"/>
</dbReference>
<dbReference type="PANTHER" id="PTHR43719">
    <property type="entry name" value="TWO-COMPONENT HISTIDINE KINASE"/>
    <property type="match status" value="1"/>
</dbReference>
<dbReference type="eggNOG" id="COG0745">
    <property type="taxonomic scope" value="Bacteria"/>
</dbReference>
<dbReference type="Proteomes" id="UP000009071">
    <property type="component" value="Chromosome"/>
</dbReference>
<dbReference type="RefSeq" id="WP_012750521.1">
    <property type="nucleotide sequence ID" value="NC_012796.1"/>
</dbReference>
<dbReference type="EMBL" id="AP010904">
    <property type="protein sequence ID" value="BAH74450.1"/>
    <property type="molecule type" value="Genomic_DNA"/>
</dbReference>
<protein>
    <submittedName>
        <fullName evidence="4">Chemotaxis protein CheY</fullName>
    </submittedName>
</protein>
<dbReference type="HOGENOM" id="CLU_000445_69_12_7"/>
<evidence type="ECO:0000256" key="2">
    <source>
        <dbReference type="PROSITE-ProRule" id="PRU00169"/>
    </source>
</evidence>
<keyword evidence="1 2" id="KW-0597">Phosphoprotein</keyword>
<evidence type="ECO:0000256" key="1">
    <source>
        <dbReference type="ARBA" id="ARBA00022553"/>
    </source>
</evidence>
<evidence type="ECO:0000313" key="5">
    <source>
        <dbReference type="Proteomes" id="UP000009071"/>
    </source>
</evidence>
<dbReference type="GO" id="GO:0000160">
    <property type="term" value="P:phosphorelay signal transduction system"/>
    <property type="evidence" value="ECO:0007669"/>
    <property type="project" value="InterPro"/>
</dbReference>
<dbReference type="PROSITE" id="PS50110">
    <property type="entry name" value="RESPONSE_REGULATORY"/>
    <property type="match status" value="1"/>
</dbReference>
<dbReference type="Pfam" id="PF00072">
    <property type="entry name" value="Response_reg"/>
    <property type="match status" value="1"/>
</dbReference>
<accession>C4XKQ9</accession>
<name>C4XKQ9_SOLM1</name>
<dbReference type="OrthoDB" id="9800029at2"/>
<dbReference type="STRING" id="573370.DMR_09590"/>
<dbReference type="AlphaFoldDB" id="C4XKQ9"/>
<keyword evidence="5" id="KW-1185">Reference proteome</keyword>
<dbReference type="Gene3D" id="3.40.50.2300">
    <property type="match status" value="1"/>
</dbReference>